<reference evidence="1 2" key="1">
    <citation type="submission" date="2019-07" db="EMBL/GenBank/DDBJ databases">
        <title>Whole genome shotgun sequence of Methylobacterium gnaphalii NBRC 107716.</title>
        <authorList>
            <person name="Hosoyama A."/>
            <person name="Uohara A."/>
            <person name="Ohji S."/>
            <person name="Ichikawa N."/>
        </authorList>
    </citation>
    <scope>NUCLEOTIDE SEQUENCE [LARGE SCALE GENOMIC DNA]</scope>
    <source>
        <strain evidence="1 2">NBRC 107716</strain>
    </source>
</reference>
<dbReference type="AlphaFoldDB" id="A0A512JQK1"/>
<evidence type="ECO:0000313" key="2">
    <source>
        <dbReference type="Proteomes" id="UP000321750"/>
    </source>
</evidence>
<name>A0A512JQK1_9HYPH</name>
<organism evidence="1 2">
    <name type="scientific">Methylobacterium gnaphalii</name>
    <dbReference type="NCBI Taxonomy" id="1010610"/>
    <lineage>
        <taxon>Bacteria</taxon>
        <taxon>Pseudomonadati</taxon>
        <taxon>Pseudomonadota</taxon>
        <taxon>Alphaproteobacteria</taxon>
        <taxon>Hyphomicrobiales</taxon>
        <taxon>Methylobacteriaceae</taxon>
        <taxon>Methylobacterium</taxon>
    </lineage>
</organism>
<gene>
    <name evidence="1" type="ORF">MGN01_40790</name>
</gene>
<dbReference type="SUPFAM" id="SSF141371">
    <property type="entry name" value="PilZ domain-like"/>
    <property type="match status" value="1"/>
</dbReference>
<evidence type="ECO:0008006" key="3">
    <source>
        <dbReference type="Google" id="ProtNLM"/>
    </source>
</evidence>
<dbReference type="EMBL" id="BJZV01000033">
    <property type="protein sequence ID" value="GEP12234.1"/>
    <property type="molecule type" value="Genomic_DNA"/>
</dbReference>
<keyword evidence="2" id="KW-1185">Reference proteome</keyword>
<protein>
    <recommendedName>
        <fullName evidence="3">PilZ domain-containing protein</fullName>
    </recommendedName>
</protein>
<dbReference type="Proteomes" id="UP000321750">
    <property type="component" value="Unassembled WGS sequence"/>
</dbReference>
<accession>A0A512JQK1</accession>
<evidence type="ECO:0000313" key="1">
    <source>
        <dbReference type="EMBL" id="GEP12234.1"/>
    </source>
</evidence>
<proteinExistence type="predicted"/>
<sequence>MSEERRTIPRSDVFRLGSILLDHGTEVPVCLTLNLTDRGAKLEVEDPASLPDVFQLIPSSDARPRPCRVLWRLGTKMGVMFTD</sequence>
<comment type="caution">
    <text evidence="1">The sequence shown here is derived from an EMBL/GenBank/DDBJ whole genome shotgun (WGS) entry which is preliminary data.</text>
</comment>